<name>A0A8X6X272_9ARAC</name>
<dbReference type="EMBL" id="BMAV01004471">
    <property type="protein sequence ID" value="GFY44920.1"/>
    <property type="molecule type" value="Genomic_DNA"/>
</dbReference>
<organism evidence="1 2">
    <name type="scientific">Trichonephila inaurata madagascariensis</name>
    <dbReference type="NCBI Taxonomy" id="2747483"/>
    <lineage>
        <taxon>Eukaryota</taxon>
        <taxon>Metazoa</taxon>
        <taxon>Ecdysozoa</taxon>
        <taxon>Arthropoda</taxon>
        <taxon>Chelicerata</taxon>
        <taxon>Arachnida</taxon>
        <taxon>Araneae</taxon>
        <taxon>Araneomorphae</taxon>
        <taxon>Entelegynae</taxon>
        <taxon>Araneoidea</taxon>
        <taxon>Nephilidae</taxon>
        <taxon>Trichonephila</taxon>
        <taxon>Trichonephila inaurata</taxon>
    </lineage>
</organism>
<protein>
    <submittedName>
        <fullName evidence="1">Uncharacterized protein</fullName>
    </submittedName>
</protein>
<comment type="caution">
    <text evidence="1">The sequence shown here is derived from an EMBL/GenBank/DDBJ whole genome shotgun (WGS) entry which is preliminary data.</text>
</comment>
<evidence type="ECO:0000313" key="2">
    <source>
        <dbReference type="Proteomes" id="UP000886998"/>
    </source>
</evidence>
<evidence type="ECO:0000313" key="1">
    <source>
        <dbReference type="EMBL" id="GFY44920.1"/>
    </source>
</evidence>
<reference evidence="1" key="1">
    <citation type="submission" date="2020-08" db="EMBL/GenBank/DDBJ databases">
        <title>Multicomponent nature underlies the extraordinary mechanical properties of spider dragline silk.</title>
        <authorList>
            <person name="Kono N."/>
            <person name="Nakamura H."/>
            <person name="Mori M."/>
            <person name="Yoshida Y."/>
            <person name="Ohtoshi R."/>
            <person name="Malay A.D."/>
            <person name="Moran D.A.P."/>
            <person name="Tomita M."/>
            <person name="Numata K."/>
            <person name="Arakawa K."/>
        </authorList>
    </citation>
    <scope>NUCLEOTIDE SEQUENCE</scope>
</reference>
<gene>
    <name evidence="1" type="primary">NCL1_22062</name>
    <name evidence="1" type="ORF">TNIN_111951</name>
</gene>
<dbReference type="Proteomes" id="UP000886998">
    <property type="component" value="Unassembled WGS sequence"/>
</dbReference>
<sequence length="130" mass="14959">MTLSLIALPTVLWNRFKRLRSLTFVEILRKIEKSANDLTLRASVEKKNVELLRAIIWESARVVGNQSIDAVIGFGFFLKAIWIFCRLLRVLVLTLPGFLKSKLKLAFVSFLSNDIEAFSPTFQNIIDRFK</sequence>
<proteinExistence type="predicted"/>
<dbReference type="AlphaFoldDB" id="A0A8X6X272"/>
<accession>A0A8X6X272</accession>
<keyword evidence="2" id="KW-1185">Reference proteome</keyword>